<dbReference type="GO" id="GO:0008658">
    <property type="term" value="F:penicillin binding"/>
    <property type="evidence" value="ECO:0007669"/>
    <property type="project" value="InterPro"/>
</dbReference>
<evidence type="ECO:0000256" key="3">
    <source>
        <dbReference type="ARBA" id="ARBA00007090"/>
    </source>
</evidence>
<evidence type="ECO:0000256" key="15">
    <source>
        <dbReference type="ARBA" id="ARBA00023316"/>
    </source>
</evidence>
<dbReference type="InterPro" id="IPR001264">
    <property type="entry name" value="Glyco_trans_51"/>
</dbReference>
<keyword evidence="11" id="KW-0133">Cell shape</keyword>
<evidence type="ECO:0000313" key="22">
    <source>
        <dbReference type="EMBL" id="SDS41357.1"/>
    </source>
</evidence>
<keyword evidence="8" id="KW-0328">Glycosyltransferase</keyword>
<evidence type="ECO:0000256" key="2">
    <source>
        <dbReference type="ARBA" id="ARBA00004752"/>
    </source>
</evidence>
<evidence type="ECO:0000256" key="7">
    <source>
        <dbReference type="ARBA" id="ARBA00022670"/>
    </source>
</evidence>
<name>A0A1H1S061_9FLAO</name>
<keyword evidence="12" id="KW-0573">Peptidoglycan synthesis</keyword>
<evidence type="ECO:0000256" key="18">
    <source>
        <dbReference type="SAM" id="MobiDB-lite"/>
    </source>
</evidence>
<comment type="subcellular location">
    <subcellularLocation>
        <location evidence="1">Cell membrane</location>
    </subcellularLocation>
</comment>
<dbReference type="Gene3D" id="1.10.3810.10">
    <property type="entry name" value="Biosynthetic peptidoglycan transglycosylase-like"/>
    <property type="match status" value="1"/>
</dbReference>
<dbReference type="InterPro" id="IPR001460">
    <property type="entry name" value="PCN-bd_Tpept"/>
</dbReference>
<feature type="domain" description="Penicillin-binding protein transpeptidase" evidence="20">
    <location>
        <begin position="427"/>
        <end position="665"/>
    </location>
</feature>
<dbReference type="PANTHER" id="PTHR32282">
    <property type="entry name" value="BINDING PROTEIN TRANSPEPTIDASE, PUTATIVE-RELATED"/>
    <property type="match status" value="1"/>
</dbReference>
<dbReference type="SUPFAM" id="SSF53955">
    <property type="entry name" value="Lysozyme-like"/>
    <property type="match status" value="1"/>
</dbReference>
<comment type="similarity">
    <text evidence="3">In the C-terminal section; belongs to the transpeptidase family.</text>
</comment>
<evidence type="ECO:0000256" key="1">
    <source>
        <dbReference type="ARBA" id="ARBA00004236"/>
    </source>
</evidence>
<evidence type="ECO:0000256" key="9">
    <source>
        <dbReference type="ARBA" id="ARBA00022679"/>
    </source>
</evidence>
<feature type="region of interest" description="Disordered" evidence="18">
    <location>
        <begin position="743"/>
        <end position="775"/>
    </location>
</feature>
<keyword evidence="5" id="KW-1003">Cell membrane</keyword>
<protein>
    <submittedName>
        <fullName evidence="22">Penicillin-binding protein 1A</fullName>
    </submittedName>
</protein>
<keyword evidence="7" id="KW-0645">Protease</keyword>
<comment type="catalytic activity">
    <reaction evidence="17">
        <text>[GlcNAc-(1-&gt;4)-Mur2Ac(oyl-L-Ala-gamma-D-Glu-L-Lys-D-Ala-D-Ala)](n)-di-trans,octa-cis-undecaprenyl diphosphate + beta-D-GlcNAc-(1-&gt;4)-Mur2Ac(oyl-L-Ala-gamma-D-Glu-L-Lys-D-Ala-D-Ala)-di-trans,octa-cis-undecaprenyl diphosphate = [GlcNAc-(1-&gt;4)-Mur2Ac(oyl-L-Ala-gamma-D-Glu-L-Lys-D-Ala-D-Ala)](n+1)-di-trans,octa-cis-undecaprenyl diphosphate + di-trans,octa-cis-undecaprenyl diphosphate + H(+)</text>
        <dbReference type="Rhea" id="RHEA:23708"/>
        <dbReference type="Rhea" id="RHEA-COMP:9602"/>
        <dbReference type="Rhea" id="RHEA-COMP:9603"/>
        <dbReference type="ChEBI" id="CHEBI:15378"/>
        <dbReference type="ChEBI" id="CHEBI:58405"/>
        <dbReference type="ChEBI" id="CHEBI:60033"/>
        <dbReference type="ChEBI" id="CHEBI:78435"/>
        <dbReference type="EC" id="2.4.99.28"/>
    </reaction>
</comment>
<evidence type="ECO:0000256" key="5">
    <source>
        <dbReference type="ARBA" id="ARBA00022475"/>
    </source>
</evidence>
<keyword evidence="23" id="KW-1185">Reference proteome</keyword>
<evidence type="ECO:0000313" key="23">
    <source>
        <dbReference type="Proteomes" id="UP000198858"/>
    </source>
</evidence>
<evidence type="ECO:0000256" key="19">
    <source>
        <dbReference type="SAM" id="Phobius"/>
    </source>
</evidence>
<evidence type="ECO:0000259" key="21">
    <source>
        <dbReference type="Pfam" id="PF00912"/>
    </source>
</evidence>
<organism evidence="22 23">
    <name type="scientific">Christiangramia echinicola</name>
    <dbReference type="NCBI Taxonomy" id="279359"/>
    <lineage>
        <taxon>Bacteria</taxon>
        <taxon>Pseudomonadati</taxon>
        <taxon>Bacteroidota</taxon>
        <taxon>Flavobacteriia</taxon>
        <taxon>Flavobacteriales</taxon>
        <taxon>Flavobacteriaceae</taxon>
        <taxon>Christiangramia</taxon>
    </lineage>
</organism>
<dbReference type="Proteomes" id="UP000198858">
    <property type="component" value="Chromosome I"/>
</dbReference>
<dbReference type="SUPFAM" id="SSF56601">
    <property type="entry name" value="beta-lactamase/transpeptidase-like"/>
    <property type="match status" value="1"/>
</dbReference>
<dbReference type="EMBL" id="LT629745">
    <property type="protein sequence ID" value="SDS41357.1"/>
    <property type="molecule type" value="Genomic_DNA"/>
</dbReference>
<accession>A0A1H1S061</accession>
<dbReference type="GO" id="GO:0009002">
    <property type="term" value="F:serine-type D-Ala-D-Ala carboxypeptidase activity"/>
    <property type="evidence" value="ECO:0007669"/>
    <property type="project" value="UniProtKB-EC"/>
</dbReference>
<dbReference type="GO" id="GO:0005886">
    <property type="term" value="C:plasma membrane"/>
    <property type="evidence" value="ECO:0007669"/>
    <property type="project" value="UniProtKB-SubCell"/>
</dbReference>
<evidence type="ECO:0000256" key="16">
    <source>
        <dbReference type="ARBA" id="ARBA00034000"/>
    </source>
</evidence>
<dbReference type="GO" id="GO:0009252">
    <property type="term" value="P:peptidoglycan biosynthetic process"/>
    <property type="evidence" value="ECO:0007669"/>
    <property type="project" value="UniProtKB-KW"/>
</dbReference>
<evidence type="ECO:0000256" key="8">
    <source>
        <dbReference type="ARBA" id="ARBA00022676"/>
    </source>
</evidence>
<dbReference type="GO" id="GO:0008360">
    <property type="term" value="P:regulation of cell shape"/>
    <property type="evidence" value="ECO:0007669"/>
    <property type="project" value="UniProtKB-KW"/>
</dbReference>
<dbReference type="InterPro" id="IPR023346">
    <property type="entry name" value="Lysozyme-like_dom_sf"/>
</dbReference>
<evidence type="ECO:0000256" key="6">
    <source>
        <dbReference type="ARBA" id="ARBA00022645"/>
    </source>
</evidence>
<keyword evidence="19" id="KW-0812">Transmembrane</keyword>
<dbReference type="Gene3D" id="3.40.710.10">
    <property type="entry name" value="DD-peptidase/beta-lactamase superfamily"/>
    <property type="match status" value="1"/>
</dbReference>
<keyword evidence="15" id="KW-0961">Cell wall biogenesis/degradation</keyword>
<evidence type="ECO:0000259" key="20">
    <source>
        <dbReference type="Pfam" id="PF00905"/>
    </source>
</evidence>
<feature type="domain" description="Glycosyl transferase family 51" evidence="21">
    <location>
        <begin position="72"/>
        <end position="251"/>
    </location>
</feature>
<feature type="compositionally biased region" description="Basic and acidic residues" evidence="18">
    <location>
        <begin position="747"/>
        <end position="759"/>
    </location>
</feature>
<keyword evidence="6" id="KW-0121">Carboxypeptidase</keyword>
<dbReference type="PANTHER" id="PTHR32282:SF11">
    <property type="entry name" value="PENICILLIN-BINDING PROTEIN 1B"/>
    <property type="match status" value="1"/>
</dbReference>
<dbReference type="GO" id="GO:0071555">
    <property type="term" value="P:cell wall organization"/>
    <property type="evidence" value="ECO:0007669"/>
    <property type="project" value="UniProtKB-KW"/>
</dbReference>
<keyword evidence="9" id="KW-0808">Transferase</keyword>
<evidence type="ECO:0000256" key="11">
    <source>
        <dbReference type="ARBA" id="ARBA00022960"/>
    </source>
</evidence>
<evidence type="ECO:0000256" key="17">
    <source>
        <dbReference type="ARBA" id="ARBA00049902"/>
    </source>
</evidence>
<keyword evidence="13 19" id="KW-0472">Membrane</keyword>
<dbReference type="GO" id="GO:0030288">
    <property type="term" value="C:outer membrane-bounded periplasmic space"/>
    <property type="evidence" value="ECO:0007669"/>
    <property type="project" value="TreeGrafter"/>
</dbReference>
<dbReference type="InterPro" id="IPR050396">
    <property type="entry name" value="Glycosyltr_51/Transpeptidase"/>
</dbReference>
<reference evidence="22 23" key="1">
    <citation type="submission" date="2016-10" db="EMBL/GenBank/DDBJ databases">
        <authorList>
            <person name="Varghese N."/>
            <person name="Submissions S."/>
        </authorList>
    </citation>
    <scope>NUCLEOTIDE SEQUENCE [LARGE SCALE GENOMIC DNA]</scope>
    <source>
        <strain evidence="22 23">Mar_2010_102</strain>
    </source>
</reference>
<evidence type="ECO:0000256" key="14">
    <source>
        <dbReference type="ARBA" id="ARBA00023268"/>
    </source>
</evidence>
<keyword evidence="19" id="KW-1133">Transmembrane helix</keyword>
<comment type="catalytic activity">
    <reaction evidence="16">
        <text>Preferential cleavage: (Ac)2-L-Lys-D-Ala-|-D-Ala. Also transpeptidation of peptidyl-alanyl moieties that are N-acyl substituents of D-alanine.</text>
        <dbReference type="EC" id="3.4.16.4"/>
    </reaction>
</comment>
<keyword evidence="14" id="KW-0511">Multifunctional enzyme</keyword>
<evidence type="ECO:0000256" key="10">
    <source>
        <dbReference type="ARBA" id="ARBA00022801"/>
    </source>
</evidence>
<keyword evidence="10" id="KW-0378">Hydrolase</keyword>
<dbReference type="Pfam" id="PF00912">
    <property type="entry name" value="Transgly"/>
    <property type="match status" value="1"/>
</dbReference>
<sequence length="775" mass="88176">MFICSIYPKQMLARIKRHPRLKWALIIILSLIALFFLFFGSIYFGLWGKIPSSKELTELQQNKATQVLASNGKLIGKFYVFDRQPIDFEQFPEHLIEALIATEDARFYEHDGIDNRSLLRVFFKSILLQDESAGGGSTITLQLAKNIYGRRDFGMFGIVINKMQEAVIAKRLEDIYSKDEIIELYFNTVPFSDNTYGIESASLKFFNKHTSELSLEESAVLVGMLKASHYYNPRIFPERSRLRRDVVLMQMARNNYLSMEEAEELKLTPLILDYKSYSHDKGIAPYFREQVRKDVSKVLDTLKNKDGEKYNIYRDGLIVHTTLNYDMQQLAEEAMLEHMSELQLEHEKSYGNYAPWIRNKKILNDAIKKSGRYQSLQKEGLSESEILKKLEQKHPTELFSYEGMETKNVSTIDSISHYLKFLNSGLLAVNPENGGVQAWVGGVDFRFFKYDHVAQSKRQVGSTFKPIVYTAALENGIDPCSYFSVREVTYEDGWTPSNSSSEGDDPNMNYNLKAALSNSMNTIAVKVLMETGIGNVVEQAHNMGIESDLPEVPSIALGTASLNLSELTSAYTSYVNKGHYSKPYYINKIEDGNGNLLAEFKPEVSPNKAFSEETRKIMINMMQATVNEGTATRLRYKYGLKNDIAGKTGTTQNNKDGWFVGITPDLVCVTWVGADDHRIGFRNTGIGQGANSALPIFAKLMQKMNADPGFNNITNARFEPLSADLAEMMQCPPQERDNFFERLFSGKSKDQKRNKDEKKKKGFFKRLFGKKENDN</sequence>
<dbReference type="Pfam" id="PF00905">
    <property type="entry name" value="Transpeptidase"/>
    <property type="match status" value="1"/>
</dbReference>
<proteinExistence type="inferred from homology"/>
<evidence type="ECO:0000256" key="13">
    <source>
        <dbReference type="ARBA" id="ARBA00023136"/>
    </source>
</evidence>
<feature type="transmembrane region" description="Helical" evidence="19">
    <location>
        <begin position="21"/>
        <end position="47"/>
    </location>
</feature>
<gene>
    <name evidence="22" type="ORF">SAMN04488552_3091</name>
</gene>
<comment type="similarity">
    <text evidence="4">In the N-terminal section; belongs to the glycosyltransferase 51 family.</text>
</comment>
<comment type="pathway">
    <text evidence="2">Cell wall biogenesis; peptidoglycan biosynthesis.</text>
</comment>
<dbReference type="STRING" id="1250231.SAMN04488552_3091"/>
<dbReference type="GO" id="GO:0008955">
    <property type="term" value="F:peptidoglycan glycosyltransferase activity"/>
    <property type="evidence" value="ECO:0007669"/>
    <property type="project" value="UniProtKB-EC"/>
</dbReference>
<evidence type="ECO:0000256" key="4">
    <source>
        <dbReference type="ARBA" id="ARBA00007739"/>
    </source>
</evidence>
<dbReference type="GO" id="GO:0006508">
    <property type="term" value="P:proteolysis"/>
    <property type="evidence" value="ECO:0007669"/>
    <property type="project" value="UniProtKB-KW"/>
</dbReference>
<evidence type="ECO:0000256" key="12">
    <source>
        <dbReference type="ARBA" id="ARBA00022984"/>
    </source>
</evidence>
<dbReference type="AlphaFoldDB" id="A0A1H1S061"/>
<dbReference type="InterPro" id="IPR036950">
    <property type="entry name" value="PBP_transglycosylase"/>
</dbReference>
<dbReference type="InterPro" id="IPR012338">
    <property type="entry name" value="Beta-lactam/transpept-like"/>
</dbReference>